<evidence type="ECO:0000256" key="2">
    <source>
        <dbReference type="ARBA" id="ARBA00023012"/>
    </source>
</evidence>
<proteinExistence type="predicted"/>
<dbReference type="GO" id="GO:0006355">
    <property type="term" value="P:regulation of DNA-templated transcription"/>
    <property type="evidence" value="ECO:0007669"/>
    <property type="project" value="InterPro"/>
</dbReference>
<evidence type="ECO:0000259" key="8">
    <source>
        <dbReference type="PROSITE" id="PS50110"/>
    </source>
</evidence>
<dbReference type="GO" id="GO:0005829">
    <property type="term" value="C:cytosol"/>
    <property type="evidence" value="ECO:0007669"/>
    <property type="project" value="TreeGrafter"/>
</dbReference>
<accession>A0A506QHJ0</accession>
<dbReference type="Gene3D" id="1.10.10.10">
    <property type="entry name" value="Winged helix-like DNA-binding domain superfamily/Winged helix DNA-binding domain"/>
    <property type="match status" value="1"/>
</dbReference>
<evidence type="ECO:0000256" key="4">
    <source>
        <dbReference type="ARBA" id="ARBA00023125"/>
    </source>
</evidence>
<feature type="DNA-binding region" description="OmpR/PhoB-type" evidence="7">
    <location>
        <begin position="124"/>
        <end position="221"/>
    </location>
</feature>
<dbReference type="Pfam" id="PF00486">
    <property type="entry name" value="Trans_reg_C"/>
    <property type="match status" value="1"/>
</dbReference>
<keyword evidence="4 7" id="KW-0238">DNA-binding</keyword>
<dbReference type="Pfam" id="PF00072">
    <property type="entry name" value="Response_reg"/>
    <property type="match status" value="1"/>
</dbReference>
<organism evidence="10 11">
    <name type="scientific">Pantoea deleyi</name>
    <dbReference type="NCBI Taxonomy" id="470932"/>
    <lineage>
        <taxon>Bacteria</taxon>
        <taxon>Pseudomonadati</taxon>
        <taxon>Pseudomonadota</taxon>
        <taxon>Gammaproteobacteria</taxon>
        <taxon>Enterobacterales</taxon>
        <taxon>Erwiniaceae</taxon>
        <taxon>Pantoea</taxon>
    </lineage>
</organism>
<comment type="caution">
    <text evidence="6">Lacks conserved residue(s) required for the propagation of feature annotation.</text>
</comment>
<keyword evidence="3" id="KW-0805">Transcription regulation</keyword>
<dbReference type="GO" id="GO:0032993">
    <property type="term" value="C:protein-DNA complex"/>
    <property type="evidence" value="ECO:0007669"/>
    <property type="project" value="TreeGrafter"/>
</dbReference>
<sequence length="223" mass="25341">MRILIFDKNQASSRFAPALISRLGFVTDTFSDTDNALRSLKKFSPDVFIISTHQLCEQHCALIRRYRKRGFTTPVIVTATESTQVLRIAAYEAGADDIVSDEIEPEEFVARISAIDRRSRGIASSRITLPPYELDLTGKQVLKNGTQIELTNFEYLVAEFLMKRNGKVVTRDELMGQLYADADLRNQDVVNVLICRLKKKLCRDSGFQIQSIRGLGYVFRQQL</sequence>
<evidence type="ECO:0000256" key="3">
    <source>
        <dbReference type="ARBA" id="ARBA00023015"/>
    </source>
</evidence>
<dbReference type="RefSeq" id="WP_128087039.1">
    <property type="nucleotide sequence ID" value="NZ_CP071407.1"/>
</dbReference>
<dbReference type="PANTHER" id="PTHR48111:SF1">
    <property type="entry name" value="TWO-COMPONENT RESPONSE REGULATOR ORR33"/>
    <property type="match status" value="1"/>
</dbReference>
<dbReference type="GO" id="GO:0000976">
    <property type="term" value="F:transcription cis-regulatory region binding"/>
    <property type="evidence" value="ECO:0007669"/>
    <property type="project" value="TreeGrafter"/>
</dbReference>
<dbReference type="InterPro" id="IPR016032">
    <property type="entry name" value="Sig_transdc_resp-reg_C-effctor"/>
</dbReference>
<dbReference type="InterPro" id="IPR001789">
    <property type="entry name" value="Sig_transdc_resp-reg_receiver"/>
</dbReference>
<dbReference type="PROSITE" id="PS51755">
    <property type="entry name" value="OMPR_PHOB"/>
    <property type="match status" value="1"/>
</dbReference>
<protein>
    <submittedName>
        <fullName evidence="10">Response regulator</fullName>
    </submittedName>
</protein>
<dbReference type="Gene3D" id="3.40.50.2300">
    <property type="match status" value="1"/>
</dbReference>
<dbReference type="PROSITE" id="PS50110">
    <property type="entry name" value="RESPONSE_REGULATORY"/>
    <property type="match status" value="1"/>
</dbReference>
<gene>
    <name evidence="10" type="ORF">FJW01_04745</name>
</gene>
<feature type="domain" description="Response regulatory" evidence="8">
    <location>
        <begin position="2"/>
        <end position="116"/>
    </location>
</feature>
<dbReference type="Proteomes" id="UP000317747">
    <property type="component" value="Unassembled WGS sequence"/>
</dbReference>
<dbReference type="SUPFAM" id="SSF46894">
    <property type="entry name" value="C-terminal effector domain of the bipartite response regulators"/>
    <property type="match status" value="1"/>
</dbReference>
<dbReference type="SMART" id="SM00862">
    <property type="entry name" value="Trans_reg_C"/>
    <property type="match status" value="1"/>
</dbReference>
<dbReference type="InterPro" id="IPR011006">
    <property type="entry name" value="CheY-like_superfamily"/>
</dbReference>
<evidence type="ECO:0000256" key="1">
    <source>
        <dbReference type="ARBA" id="ARBA00022553"/>
    </source>
</evidence>
<dbReference type="InterPro" id="IPR039420">
    <property type="entry name" value="WalR-like"/>
</dbReference>
<dbReference type="EMBL" id="VHJA01000037">
    <property type="protein sequence ID" value="TPV45574.1"/>
    <property type="molecule type" value="Genomic_DNA"/>
</dbReference>
<dbReference type="AlphaFoldDB" id="A0A506QHJ0"/>
<evidence type="ECO:0000256" key="7">
    <source>
        <dbReference type="PROSITE-ProRule" id="PRU01091"/>
    </source>
</evidence>
<feature type="domain" description="OmpR/PhoB-type" evidence="9">
    <location>
        <begin position="124"/>
        <end position="221"/>
    </location>
</feature>
<evidence type="ECO:0000259" key="9">
    <source>
        <dbReference type="PROSITE" id="PS51755"/>
    </source>
</evidence>
<keyword evidence="11" id="KW-1185">Reference proteome</keyword>
<keyword evidence="2" id="KW-0902">Two-component regulatory system</keyword>
<evidence type="ECO:0000313" key="11">
    <source>
        <dbReference type="Proteomes" id="UP000317747"/>
    </source>
</evidence>
<evidence type="ECO:0000313" key="10">
    <source>
        <dbReference type="EMBL" id="TPV45574.1"/>
    </source>
</evidence>
<dbReference type="GO" id="GO:0000156">
    <property type="term" value="F:phosphorelay response regulator activity"/>
    <property type="evidence" value="ECO:0007669"/>
    <property type="project" value="TreeGrafter"/>
</dbReference>
<dbReference type="SUPFAM" id="SSF52172">
    <property type="entry name" value="CheY-like"/>
    <property type="match status" value="1"/>
</dbReference>
<dbReference type="CDD" id="cd00383">
    <property type="entry name" value="trans_reg_C"/>
    <property type="match status" value="1"/>
</dbReference>
<comment type="caution">
    <text evidence="10">The sequence shown here is derived from an EMBL/GenBank/DDBJ whole genome shotgun (WGS) entry which is preliminary data.</text>
</comment>
<keyword evidence="5" id="KW-0804">Transcription</keyword>
<reference evidence="10 11" key="1">
    <citation type="submission" date="2019-06" db="EMBL/GenBank/DDBJ databases">
        <title>Taxogenomics and systematics of the genus Pantoea.</title>
        <authorList>
            <person name="Tambong J.T."/>
        </authorList>
    </citation>
    <scope>NUCLEOTIDE SEQUENCE [LARGE SCALE GENOMIC DNA]</scope>
    <source>
        <strain evidence="10 11">LMG 24200</strain>
    </source>
</reference>
<dbReference type="OrthoDB" id="9790442at2"/>
<dbReference type="PANTHER" id="PTHR48111">
    <property type="entry name" value="REGULATOR OF RPOS"/>
    <property type="match status" value="1"/>
</dbReference>
<evidence type="ECO:0000256" key="6">
    <source>
        <dbReference type="PROSITE-ProRule" id="PRU00169"/>
    </source>
</evidence>
<name>A0A506QHJ0_9GAMM</name>
<evidence type="ECO:0000256" key="5">
    <source>
        <dbReference type="ARBA" id="ARBA00023163"/>
    </source>
</evidence>
<keyword evidence="1" id="KW-0597">Phosphoprotein</keyword>
<dbReference type="InterPro" id="IPR001867">
    <property type="entry name" value="OmpR/PhoB-type_DNA-bd"/>
</dbReference>
<dbReference type="InterPro" id="IPR036388">
    <property type="entry name" value="WH-like_DNA-bd_sf"/>
</dbReference>